<comment type="cofactor">
    <cofactor evidence="1">
        <name>pyridoxal 5'-phosphate</name>
        <dbReference type="ChEBI" id="CHEBI:597326"/>
    </cofactor>
</comment>
<dbReference type="InterPro" id="IPR015421">
    <property type="entry name" value="PyrdxlP-dep_Trfase_major"/>
</dbReference>
<keyword evidence="3" id="KW-0032">Aminotransferase</keyword>
<dbReference type="GO" id="GO:0008483">
    <property type="term" value="F:transaminase activity"/>
    <property type="evidence" value="ECO:0007669"/>
    <property type="project" value="UniProtKB-KW"/>
</dbReference>
<dbReference type="InterPro" id="IPR004839">
    <property type="entry name" value="Aminotransferase_I/II_large"/>
</dbReference>
<evidence type="ECO:0000256" key="3">
    <source>
        <dbReference type="ARBA" id="ARBA00022576"/>
    </source>
</evidence>
<protein>
    <recommendedName>
        <fullName evidence="6">Aminotransferase class I/classII large domain-containing protein</fullName>
    </recommendedName>
</protein>
<dbReference type="PANTHER" id="PTHR42790">
    <property type="entry name" value="AMINOTRANSFERASE"/>
    <property type="match status" value="1"/>
</dbReference>
<dbReference type="Proteomes" id="UP000241818">
    <property type="component" value="Unassembled WGS sequence"/>
</dbReference>
<dbReference type="OrthoDB" id="691673at2759"/>
<keyword evidence="8" id="KW-1185">Reference proteome</keyword>
<dbReference type="GO" id="GO:1901605">
    <property type="term" value="P:alpha-amino acid metabolic process"/>
    <property type="evidence" value="ECO:0007669"/>
    <property type="project" value="TreeGrafter"/>
</dbReference>
<dbReference type="SUPFAM" id="SSF53383">
    <property type="entry name" value="PLP-dependent transferases"/>
    <property type="match status" value="1"/>
</dbReference>
<comment type="similarity">
    <text evidence="2">Belongs to the class-I pyridoxal-phosphate-dependent aminotransferase family.</text>
</comment>
<name>A0A2T3B8Q0_AMORE</name>
<evidence type="ECO:0000256" key="1">
    <source>
        <dbReference type="ARBA" id="ARBA00001933"/>
    </source>
</evidence>
<dbReference type="CDD" id="cd00609">
    <property type="entry name" value="AAT_like"/>
    <property type="match status" value="1"/>
</dbReference>
<dbReference type="InterPro" id="IPR015424">
    <property type="entry name" value="PyrdxlP-dep_Trfase"/>
</dbReference>
<keyword evidence="4" id="KW-0808">Transferase</keyword>
<evidence type="ECO:0000313" key="8">
    <source>
        <dbReference type="Proteomes" id="UP000241818"/>
    </source>
</evidence>
<proteinExistence type="inferred from homology"/>
<dbReference type="GO" id="GO:0030170">
    <property type="term" value="F:pyridoxal phosphate binding"/>
    <property type="evidence" value="ECO:0007669"/>
    <property type="project" value="InterPro"/>
</dbReference>
<dbReference type="Pfam" id="PF00155">
    <property type="entry name" value="Aminotran_1_2"/>
    <property type="match status" value="1"/>
</dbReference>
<dbReference type="Gene3D" id="3.40.640.10">
    <property type="entry name" value="Type I PLP-dependent aspartate aminotransferase-like (Major domain)"/>
    <property type="match status" value="1"/>
</dbReference>
<evidence type="ECO:0000313" key="7">
    <source>
        <dbReference type="EMBL" id="PSS23212.1"/>
    </source>
</evidence>
<dbReference type="InterPro" id="IPR050859">
    <property type="entry name" value="Class-I_PLP-dep_aminotransf"/>
</dbReference>
<keyword evidence="5" id="KW-0663">Pyridoxal phosphate</keyword>
<dbReference type="InParanoid" id="A0A2T3B8Q0"/>
<evidence type="ECO:0000259" key="6">
    <source>
        <dbReference type="Pfam" id="PF00155"/>
    </source>
</evidence>
<accession>A0A2T3B8Q0</accession>
<dbReference type="STRING" id="857342.A0A2T3B8Q0"/>
<feature type="domain" description="Aminotransferase class I/classII large" evidence="6">
    <location>
        <begin position="199"/>
        <end position="405"/>
    </location>
</feature>
<evidence type="ECO:0000256" key="5">
    <source>
        <dbReference type="ARBA" id="ARBA00022898"/>
    </source>
</evidence>
<gene>
    <name evidence="7" type="ORF">M430DRAFT_17138</name>
</gene>
<dbReference type="PANTHER" id="PTHR42790:SF1">
    <property type="entry name" value="AROMATIC AMINO ACID AMINOTRANSFERASE, HYPOTHETICAL (EUROFUNG)"/>
    <property type="match status" value="1"/>
</dbReference>
<dbReference type="AlphaFoldDB" id="A0A2T3B8Q0"/>
<sequence>MADFEYVSRSDATTTTALQPPRDFSYHFSRVTLARKESQVKEFYKYFQIPGIGNLAGGLPNASLFPYDTLEAQIAQPERFEPTPNDPNSLSEKLASTSLKTPDTSASAHLTIPHLSGIKNPLQKIDLTTALQYGTAQGYPPLYSFLRQFTRENLQVNVPYLGGPEIILTCGNTDGFSKTIEAFTNPWSEERDWIRERPAILCEEFTFMNALQAATPRGVQVVPVKVDLEGMLPGGPGGLEDVLENWDESKGKRPHLMYTITIGQNPTGGTLSVQRRKEIYDICSKYDVMIIEDDPYWYLQFPSAPTLEASARGLPPPTTSAHTFDKSSGFPFLDSLVPSYLNVDTEGRVIRLDTFSKTVAPGCRLGWITAQPAIIERILRITETSTQQPSGFVQSMIAELIMGPQPSATRAQFASRSKASQPTFTGWKVDGWVRWLEGLRGVYERRMTRMCTILEAGRHQLKQGTPLKASESEWAVISKTTMYSFAWPRGGMFLWVRMHFDTHPLARCMPGPRLANALFLFMTLKPHLVLVSPGPMYSSTDQVRDERGWQYFRLCFAAETEEEVDASSTRFAAAVAKFWEIRDRRDIEDIETLGGVEGVQARQGLGMGMGWGC</sequence>
<dbReference type="EMBL" id="KZ679008">
    <property type="protein sequence ID" value="PSS23212.1"/>
    <property type="molecule type" value="Genomic_DNA"/>
</dbReference>
<dbReference type="GeneID" id="36571690"/>
<organism evidence="7 8">
    <name type="scientific">Amorphotheca resinae ATCC 22711</name>
    <dbReference type="NCBI Taxonomy" id="857342"/>
    <lineage>
        <taxon>Eukaryota</taxon>
        <taxon>Fungi</taxon>
        <taxon>Dikarya</taxon>
        <taxon>Ascomycota</taxon>
        <taxon>Pezizomycotina</taxon>
        <taxon>Leotiomycetes</taxon>
        <taxon>Helotiales</taxon>
        <taxon>Amorphothecaceae</taxon>
        <taxon>Amorphotheca</taxon>
    </lineage>
</organism>
<evidence type="ECO:0000256" key="4">
    <source>
        <dbReference type="ARBA" id="ARBA00022679"/>
    </source>
</evidence>
<evidence type="ECO:0000256" key="2">
    <source>
        <dbReference type="ARBA" id="ARBA00007441"/>
    </source>
</evidence>
<reference evidence="7 8" key="1">
    <citation type="journal article" date="2018" name="New Phytol.">
        <title>Comparative genomics and transcriptomics depict ericoid mycorrhizal fungi as versatile saprotrophs and plant mutualists.</title>
        <authorList>
            <person name="Martino E."/>
            <person name="Morin E."/>
            <person name="Grelet G.A."/>
            <person name="Kuo A."/>
            <person name="Kohler A."/>
            <person name="Daghino S."/>
            <person name="Barry K.W."/>
            <person name="Cichocki N."/>
            <person name="Clum A."/>
            <person name="Dockter R.B."/>
            <person name="Hainaut M."/>
            <person name="Kuo R.C."/>
            <person name="LaButti K."/>
            <person name="Lindahl B.D."/>
            <person name="Lindquist E.A."/>
            <person name="Lipzen A."/>
            <person name="Khouja H.R."/>
            <person name="Magnuson J."/>
            <person name="Murat C."/>
            <person name="Ohm R.A."/>
            <person name="Singer S.W."/>
            <person name="Spatafora J.W."/>
            <person name="Wang M."/>
            <person name="Veneault-Fourrey C."/>
            <person name="Henrissat B."/>
            <person name="Grigoriev I.V."/>
            <person name="Martin F.M."/>
            <person name="Perotto S."/>
        </authorList>
    </citation>
    <scope>NUCLEOTIDE SEQUENCE [LARGE SCALE GENOMIC DNA]</scope>
    <source>
        <strain evidence="7 8">ATCC 22711</strain>
    </source>
</reference>
<dbReference type="RefSeq" id="XP_024723258.1">
    <property type="nucleotide sequence ID" value="XM_024863609.1"/>
</dbReference>